<proteinExistence type="predicted"/>
<gene>
    <name evidence="1" type="ORF">UT53_C0006G0009</name>
</gene>
<dbReference type="AlphaFoldDB" id="A0A0G0P6F6"/>
<evidence type="ECO:0008006" key="3">
    <source>
        <dbReference type="Google" id="ProtNLM"/>
    </source>
</evidence>
<protein>
    <recommendedName>
        <fullName evidence="3">DUF3800 domain-containing protein</fullName>
    </recommendedName>
</protein>
<dbReference type="EMBL" id="LBXD01000006">
    <property type="protein sequence ID" value="KKR23839.1"/>
    <property type="molecule type" value="Genomic_DNA"/>
</dbReference>
<evidence type="ECO:0000313" key="2">
    <source>
        <dbReference type="Proteomes" id="UP000034764"/>
    </source>
</evidence>
<name>A0A0G0P6F6_9BACT</name>
<dbReference type="Proteomes" id="UP000034764">
    <property type="component" value="Unassembled WGS sequence"/>
</dbReference>
<evidence type="ECO:0000313" key="1">
    <source>
        <dbReference type="EMBL" id="KKR23839.1"/>
    </source>
</evidence>
<comment type="caution">
    <text evidence="1">The sequence shown here is derived from an EMBL/GenBank/DDBJ whole genome shotgun (WGS) entry which is preliminary data.</text>
</comment>
<sequence>MLLLCDESTRYKVKIIGAISISVESFLQFENYALEQRVKQNVYGEVKWQKVGCRGKYFDFYIDLVTKLFSFPEVRFHSNSYEGHHYKAGYALLRSIVWKLQNARIPTGIYILHDKSNYSEIKTIKEYLRVDRRVKREIVLCEEIKSETFVTLGVVDILAGCTSFVLNKVSENAESESNLVKADFITGLENKVNNGIPFGVSISKLWDYSSDNLFQNFALHDRGM</sequence>
<accession>A0A0G0P6F6</accession>
<organism evidence="1 2">
    <name type="scientific">Candidatus Yanofskybacteria bacterium GW2011_GWD2_39_48</name>
    <dbReference type="NCBI Taxonomy" id="1619031"/>
    <lineage>
        <taxon>Bacteria</taxon>
        <taxon>Candidatus Yanofskyibacteriota</taxon>
    </lineage>
</organism>
<reference evidence="1 2" key="1">
    <citation type="journal article" date="2015" name="Nature">
        <title>rRNA introns, odd ribosomes, and small enigmatic genomes across a large radiation of phyla.</title>
        <authorList>
            <person name="Brown C.T."/>
            <person name="Hug L.A."/>
            <person name="Thomas B.C."/>
            <person name="Sharon I."/>
            <person name="Castelle C.J."/>
            <person name="Singh A."/>
            <person name="Wilkins M.J."/>
            <person name="Williams K.H."/>
            <person name="Banfield J.F."/>
        </authorList>
    </citation>
    <scope>NUCLEOTIDE SEQUENCE [LARGE SCALE GENOMIC DNA]</scope>
</reference>